<accession>A0A8T0HPA6</accession>
<dbReference type="AlphaFoldDB" id="A0A8T0HPA6"/>
<dbReference type="EMBL" id="CM026426">
    <property type="protein sequence ID" value="KAG0572712.1"/>
    <property type="molecule type" value="Genomic_DNA"/>
</dbReference>
<evidence type="ECO:0000313" key="2">
    <source>
        <dbReference type="EMBL" id="KAG0572712.1"/>
    </source>
</evidence>
<sequence>MSDRRSKVARNLRVGRQGYHGTKAKQEQTTTPTVTDLRQDLKLSQDNPSNGDMEKKNSSRLSILERNQMENQMKTNRRLDEQREKTRAQRGFASGRSLYPAETCSKKIRR</sequence>
<protein>
    <submittedName>
        <fullName evidence="2">Uncharacterized protein</fullName>
    </submittedName>
</protein>
<feature type="compositionally biased region" description="Polar residues" evidence="1">
    <location>
        <begin position="27"/>
        <end position="36"/>
    </location>
</feature>
<evidence type="ECO:0000313" key="3">
    <source>
        <dbReference type="Proteomes" id="UP000822688"/>
    </source>
</evidence>
<name>A0A8T0HPA6_CERPU</name>
<proteinExistence type="predicted"/>
<organism evidence="2 3">
    <name type="scientific">Ceratodon purpureus</name>
    <name type="common">Fire moss</name>
    <name type="synonym">Dicranum purpureum</name>
    <dbReference type="NCBI Taxonomy" id="3225"/>
    <lineage>
        <taxon>Eukaryota</taxon>
        <taxon>Viridiplantae</taxon>
        <taxon>Streptophyta</taxon>
        <taxon>Embryophyta</taxon>
        <taxon>Bryophyta</taxon>
        <taxon>Bryophytina</taxon>
        <taxon>Bryopsida</taxon>
        <taxon>Dicranidae</taxon>
        <taxon>Pseudoditrichales</taxon>
        <taxon>Ditrichaceae</taxon>
        <taxon>Ceratodon</taxon>
    </lineage>
</organism>
<feature type="region of interest" description="Disordered" evidence="1">
    <location>
        <begin position="1"/>
        <end position="110"/>
    </location>
</feature>
<keyword evidence="3" id="KW-1185">Reference proteome</keyword>
<dbReference type="Proteomes" id="UP000822688">
    <property type="component" value="Chromosome V"/>
</dbReference>
<gene>
    <name evidence="2" type="ORF">KC19_VG119600</name>
</gene>
<comment type="caution">
    <text evidence="2">The sequence shown here is derived from an EMBL/GenBank/DDBJ whole genome shotgun (WGS) entry which is preliminary data.</text>
</comment>
<evidence type="ECO:0000256" key="1">
    <source>
        <dbReference type="SAM" id="MobiDB-lite"/>
    </source>
</evidence>
<reference evidence="2" key="1">
    <citation type="submission" date="2020-06" db="EMBL/GenBank/DDBJ databases">
        <title>WGS assembly of Ceratodon purpureus strain R40.</title>
        <authorList>
            <person name="Carey S.B."/>
            <person name="Jenkins J."/>
            <person name="Shu S."/>
            <person name="Lovell J.T."/>
            <person name="Sreedasyam A."/>
            <person name="Maumus F."/>
            <person name="Tiley G.P."/>
            <person name="Fernandez-Pozo N."/>
            <person name="Barry K."/>
            <person name="Chen C."/>
            <person name="Wang M."/>
            <person name="Lipzen A."/>
            <person name="Daum C."/>
            <person name="Saski C.A."/>
            <person name="Payton A.C."/>
            <person name="Mcbreen J.C."/>
            <person name="Conrad R.E."/>
            <person name="Kollar L.M."/>
            <person name="Olsson S."/>
            <person name="Huttunen S."/>
            <person name="Landis J.B."/>
            <person name="Wickett N.J."/>
            <person name="Johnson M.G."/>
            <person name="Rensing S.A."/>
            <person name="Grimwood J."/>
            <person name="Schmutz J."/>
            <person name="Mcdaniel S.F."/>
        </authorList>
    </citation>
    <scope>NUCLEOTIDE SEQUENCE</scope>
    <source>
        <strain evidence="2">R40</strain>
    </source>
</reference>
<feature type="compositionally biased region" description="Basic and acidic residues" evidence="1">
    <location>
        <begin position="77"/>
        <end position="87"/>
    </location>
</feature>